<dbReference type="EMBL" id="QWLV01000002">
    <property type="protein sequence ID" value="RHW18226.1"/>
    <property type="molecule type" value="Genomic_DNA"/>
</dbReference>
<keyword evidence="3" id="KW-0732">Signal</keyword>
<feature type="chain" id="PRO_5017209022" description="Porin" evidence="3">
    <location>
        <begin position="32"/>
        <end position="434"/>
    </location>
</feature>
<dbReference type="Pfam" id="PF16930">
    <property type="entry name" value="Porin_5"/>
    <property type="match status" value="1"/>
</dbReference>
<evidence type="ECO:0008006" key="6">
    <source>
        <dbReference type="Google" id="ProtNLM"/>
    </source>
</evidence>
<dbReference type="InterPro" id="IPR032638">
    <property type="entry name" value="Porin_5"/>
</dbReference>
<organism evidence="4 5">
    <name type="scientific">Sphingomonas gilva</name>
    <dbReference type="NCBI Taxonomy" id="2305907"/>
    <lineage>
        <taxon>Bacteria</taxon>
        <taxon>Pseudomonadati</taxon>
        <taxon>Pseudomonadota</taxon>
        <taxon>Alphaproteobacteria</taxon>
        <taxon>Sphingomonadales</taxon>
        <taxon>Sphingomonadaceae</taxon>
        <taxon>Sphingomonas</taxon>
    </lineage>
</organism>
<feature type="coiled-coil region" evidence="1">
    <location>
        <begin position="39"/>
        <end position="66"/>
    </location>
</feature>
<proteinExistence type="predicted"/>
<sequence>MRHDSFLMAGRGTFAAGAVAALMTAWSPVAAQSSSPSDIQVLRQQLDQLRAEQASAVRRISELEAALARQAAKPAPPVATQSAAATPNGGSDGLLDRLDVSGDVRLRYEANFGDRDARNRDRGVLRARLRANYEVNDWLTVGGQIATGDPDDPNTTDVTLSNFDDDLQFSLDQAYVRIASGNLVAYGGKIPLPFARTDLVWDGDVSPQGTSAAYKLPLGSGHAIKATGLYFLIDESVAGSNSDMAGVQIGFESDPAAPLRVELAVGYYDYSLRSVAGADSGDFRSNLIGPDGRYLSDFDLLDGIAAITYQGLGERWPVRLVGNYVKNLGAATDADTGFGVDLFAGRASKPNDWRFGYGYAETEVDAVLAAFSHDNTNIPTNYLQHTLAIDFVPTDNLILNATYYRYRPKDALYSLSNDPLDWLDRVRLNLLVNF</sequence>
<feature type="compositionally biased region" description="Polar residues" evidence="2">
    <location>
        <begin position="79"/>
        <end position="89"/>
    </location>
</feature>
<evidence type="ECO:0000256" key="1">
    <source>
        <dbReference type="SAM" id="Coils"/>
    </source>
</evidence>
<dbReference type="AlphaFoldDB" id="A0A396RQJ9"/>
<dbReference type="RefSeq" id="WP_118863416.1">
    <property type="nucleotide sequence ID" value="NZ_QWLV01000002.1"/>
</dbReference>
<dbReference type="Proteomes" id="UP000266693">
    <property type="component" value="Unassembled WGS sequence"/>
</dbReference>
<evidence type="ECO:0000256" key="3">
    <source>
        <dbReference type="SAM" id="SignalP"/>
    </source>
</evidence>
<protein>
    <recommendedName>
        <fullName evidence="6">Porin</fullName>
    </recommendedName>
</protein>
<reference evidence="4 5" key="1">
    <citation type="submission" date="2018-08" db="EMBL/GenBank/DDBJ databases">
        <title>The multiple taxonomic identification of Sphingomonas gilva.</title>
        <authorList>
            <person name="Zhu D."/>
            <person name="Zheng S."/>
        </authorList>
    </citation>
    <scope>NUCLEOTIDE SEQUENCE [LARGE SCALE GENOMIC DNA]</scope>
    <source>
        <strain evidence="4 5">ZDH117</strain>
    </source>
</reference>
<gene>
    <name evidence="4" type="ORF">D1610_07025</name>
</gene>
<dbReference type="SUPFAM" id="SSF56935">
    <property type="entry name" value="Porins"/>
    <property type="match status" value="1"/>
</dbReference>
<comment type="caution">
    <text evidence="4">The sequence shown here is derived from an EMBL/GenBank/DDBJ whole genome shotgun (WGS) entry which is preliminary data.</text>
</comment>
<dbReference type="OrthoDB" id="5372286at2"/>
<evidence type="ECO:0000256" key="2">
    <source>
        <dbReference type="SAM" id="MobiDB-lite"/>
    </source>
</evidence>
<name>A0A396RQJ9_9SPHN</name>
<feature type="region of interest" description="Disordered" evidence="2">
    <location>
        <begin position="72"/>
        <end position="94"/>
    </location>
</feature>
<keyword evidence="5" id="KW-1185">Reference proteome</keyword>
<evidence type="ECO:0000313" key="5">
    <source>
        <dbReference type="Proteomes" id="UP000266693"/>
    </source>
</evidence>
<keyword evidence="1" id="KW-0175">Coiled coil</keyword>
<feature type="signal peptide" evidence="3">
    <location>
        <begin position="1"/>
        <end position="31"/>
    </location>
</feature>
<evidence type="ECO:0000313" key="4">
    <source>
        <dbReference type="EMBL" id="RHW18226.1"/>
    </source>
</evidence>
<accession>A0A396RQJ9</accession>